<name>A0A1S9PAH2_9SPHI</name>
<evidence type="ECO:0008006" key="6">
    <source>
        <dbReference type="Google" id="ProtNLM"/>
    </source>
</evidence>
<keyword evidence="2" id="KW-0812">Transmembrane</keyword>
<reference evidence="4 5" key="1">
    <citation type="submission" date="2016-07" db="EMBL/GenBank/DDBJ databases">
        <title>Genomic analysis of zinc-resistant bacterium Mucilaginibacter pedocola TBZ30.</title>
        <authorList>
            <person name="Huang J."/>
            <person name="Tang J."/>
        </authorList>
    </citation>
    <scope>NUCLEOTIDE SEQUENCE [LARGE SCALE GENOMIC DNA]</scope>
    <source>
        <strain evidence="4 5">TBZ30</strain>
    </source>
</reference>
<dbReference type="EMBL" id="MBTF01000034">
    <property type="protein sequence ID" value="OOQ57984.1"/>
    <property type="molecule type" value="Genomic_DNA"/>
</dbReference>
<comment type="caution">
    <text evidence="4">The sequence shown here is derived from an EMBL/GenBank/DDBJ whole genome shotgun (WGS) entry which is preliminary data.</text>
</comment>
<evidence type="ECO:0000313" key="5">
    <source>
        <dbReference type="Proteomes" id="UP000189739"/>
    </source>
</evidence>
<dbReference type="RefSeq" id="WP_078349711.1">
    <property type="nucleotide sequence ID" value="NZ_MBTF01000034.1"/>
</dbReference>
<feature type="chain" id="PRO_5012345719" description="DUF2167 domain-containing protein" evidence="3">
    <location>
        <begin position="21"/>
        <end position="328"/>
    </location>
</feature>
<gene>
    <name evidence="4" type="ORF">BC343_09955</name>
</gene>
<accession>A0A1S9PAH2</accession>
<evidence type="ECO:0000256" key="1">
    <source>
        <dbReference type="SAM" id="MobiDB-lite"/>
    </source>
</evidence>
<dbReference type="OrthoDB" id="196355at2"/>
<dbReference type="Pfam" id="PF09935">
    <property type="entry name" value="DUF2167"/>
    <property type="match status" value="1"/>
</dbReference>
<sequence>MKKLYALIAFIGIFSTTTFAQETDSTAIKVAAAEKAFTYQHGAIKIGNGIATVNVPAGFKYLDSVQALRVLTDIWGNPKTENMTLGFLLPEKQGILATGGYVFNIQYEAIGYVKDDDAKDVDYDEMIANMKKEAKEESVERQKQGYPVIDIVGWAAKPYYDEDKHVLHWAKEIKFGTDSVNTLNYNVRVLGRKGVLVLNAIATMNEIKPVEADMPKMLTSVTFTDGNKYTNFDSGIDKVAAWTIGGLVAGKVLAKVGFFALALKFWKLIGIGLVAAFTAVKKFFTGKKGEEPVAPAEEEKEPVAAFEELNAENKPEEDKKDEEEKPLA</sequence>
<protein>
    <recommendedName>
        <fullName evidence="6">DUF2167 domain-containing protein</fullName>
    </recommendedName>
</protein>
<keyword evidence="3" id="KW-0732">Signal</keyword>
<dbReference type="AlphaFoldDB" id="A0A1S9PAH2"/>
<dbReference type="Proteomes" id="UP000189739">
    <property type="component" value="Unassembled WGS sequence"/>
</dbReference>
<keyword evidence="5" id="KW-1185">Reference proteome</keyword>
<evidence type="ECO:0000313" key="4">
    <source>
        <dbReference type="EMBL" id="OOQ57984.1"/>
    </source>
</evidence>
<keyword evidence="2" id="KW-0472">Membrane</keyword>
<proteinExistence type="predicted"/>
<evidence type="ECO:0000256" key="3">
    <source>
        <dbReference type="SAM" id="SignalP"/>
    </source>
</evidence>
<organism evidence="4 5">
    <name type="scientific">Mucilaginibacter pedocola</name>
    <dbReference type="NCBI Taxonomy" id="1792845"/>
    <lineage>
        <taxon>Bacteria</taxon>
        <taxon>Pseudomonadati</taxon>
        <taxon>Bacteroidota</taxon>
        <taxon>Sphingobacteriia</taxon>
        <taxon>Sphingobacteriales</taxon>
        <taxon>Sphingobacteriaceae</taxon>
        <taxon>Mucilaginibacter</taxon>
    </lineage>
</organism>
<feature type="region of interest" description="Disordered" evidence="1">
    <location>
        <begin position="288"/>
        <end position="328"/>
    </location>
</feature>
<dbReference type="STRING" id="1792845.BC343_09955"/>
<feature type="compositionally biased region" description="Basic and acidic residues" evidence="1">
    <location>
        <begin position="311"/>
        <end position="328"/>
    </location>
</feature>
<keyword evidence="2" id="KW-1133">Transmembrane helix</keyword>
<evidence type="ECO:0000256" key="2">
    <source>
        <dbReference type="SAM" id="Phobius"/>
    </source>
</evidence>
<dbReference type="InterPro" id="IPR018682">
    <property type="entry name" value="DUF2167_membr"/>
</dbReference>
<feature type="transmembrane region" description="Helical" evidence="2">
    <location>
        <begin position="258"/>
        <end position="280"/>
    </location>
</feature>
<feature type="signal peptide" evidence="3">
    <location>
        <begin position="1"/>
        <end position="20"/>
    </location>
</feature>